<dbReference type="GO" id="GO:0016874">
    <property type="term" value="F:ligase activity"/>
    <property type="evidence" value="ECO:0007669"/>
    <property type="project" value="UniProtKB-KW"/>
</dbReference>
<name>A0A840CCP0_9RHOB</name>
<protein>
    <submittedName>
        <fullName evidence="2">Lipoate-protein ligase A</fullName>
    </submittedName>
</protein>
<evidence type="ECO:0000259" key="1">
    <source>
        <dbReference type="PROSITE" id="PS51733"/>
    </source>
</evidence>
<keyword evidence="2" id="KW-0436">Ligase</keyword>
<evidence type="ECO:0000313" key="2">
    <source>
        <dbReference type="EMBL" id="MBB4021842.1"/>
    </source>
</evidence>
<dbReference type="RefSeq" id="WP_054540107.1">
    <property type="nucleotide sequence ID" value="NZ_JACIEQ010000001.1"/>
</dbReference>
<dbReference type="SUPFAM" id="SSF55681">
    <property type="entry name" value="Class II aaRS and biotin synthetases"/>
    <property type="match status" value="1"/>
</dbReference>
<dbReference type="PANTHER" id="PTHR43679:SF2">
    <property type="entry name" value="OCTANOYL-[GCVH]:PROTEIN N-OCTANOYLTRANSFERASE"/>
    <property type="match status" value="1"/>
</dbReference>
<comment type="caution">
    <text evidence="2">The sequence shown here is derived from an EMBL/GenBank/DDBJ whole genome shotgun (WGS) entry which is preliminary data.</text>
</comment>
<dbReference type="InterPro" id="IPR050664">
    <property type="entry name" value="Octanoyltrans_LipM/LipL"/>
</dbReference>
<dbReference type="AlphaFoldDB" id="A0A840CCP0"/>
<keyword evidence="3" id="KW-1185">Reference proteome</keyword>
<dbReference type="InterPro" id="IPR004143">
    <property type="entry name" value="BPL_LPL_catalytic"/>
</dbReference>
<dbReference type="Pfam" id="PF21948">
    <property type="entry name" value="LplA-B_cat"/>
    <property type="match status" value="1"/>
</dbReference>
<gene>
    <name evidence="2" type="ORF">GGR17_001633</name>
</gene>
<reference evidence="2" key="1">
    <citation type="submission" date="2020-08" db="EMBL/GenBank/DDBJ databases">
        <title>Genomic Encyclopedia of Type Strains, Phase IV (KMG-IV): sequencing the most valuable type-strain genomes for metagenomic binning, comparative biology and taxonomic classification.</title>
        <authorList>
            <person name="Goeker M."/>
        </authorList>
    </citation>
    <scope>NUCLEOTIDE SEQUENCE [LARGE SCALE GENOMIC DNA]</scope>
    <source>
        <strain evidence="2">DSM 105040</strain>
    </source>
</reference>
<sequence length="234" mass="24225">MPPDTAAPATYARQLKRFASAEEALRRQDGFDTSPFTPDQPSLLVWQSPRGLLAAPSDSRLAGFGDAARACAAAGWPVAVRRAGGGLCPVSPGTLQFAISRPVAGGLTIEAAYAEMVALIERLLGRFGLSAQVGTCETAFCPGRYDIAVAGRKIAGMAQTWRSRAGVRTATTGASLILNEDPEVLADAVNLFYSTAQSPLRCDAGAIGSLSGTLARDVPVAEVLAALEPGPAPR</sequence>
<accession>A0A840CCP0</accession>
<dbReference type="PANTHER" id="PTHR43679">
    <property type="entry name" value="OCTANOYLTRANSFERASE LIPM-RELATED"/>
    <property type="match status" value="1"/>
</dbReference>
<dbReference type="PROSITE" id="PS51733">
    <property type="entry name" value="BPL_LPL_CATALYTIC"/>
    <property type="match status" value="1"/>
</dbReference>
<organism evidence="2 3">
    <name type="scientific">Actibacterium naphthalenivorans</name>
    <dbReference type="NCBI Taxonomy" id="1614693"/>
    <lineage>
        <taxon>Bacteria</taxon>
        <taxon>Pseudomonadati</taxon>
        <taxon>Pseudomonadota</taxon>
        <taxon>Alphaproteobacteria</taxon>
        <taxon>Rhodobacterales</taxon>
        <taxon>Roseobacteraceae</taxon>
        <taxon>Actibacterium</taxon>
    </lineage>
</organism>
<dbReference type="Gene3D" id="3.30.930.10">
    <property type="entry name" value="Bira Bifunctional Protein, Domain 2"/>
    <property type="match status" value="1"/>
</dbReference>
<feature type="domain" description="BPL/LPL catalytic" evidence="1">
    <location>
        <begin position="37"/>
        <end position="234"/>
    </location>
</feature>
<dbReference type="InterPro" id="IPR045864">
    <property type="entry name" value="aa-tRNA-synth_II/BPL/LPL"/>
</dbReference>
<evidence type="ECO:0000313" key="3">
    <source>
        <dbReference type="Proteomes" id="UP000585681"/>
    </source>
</evidence>
<dbReference type="Proteomes" id="UP000585681">
    <property type="component" value="Unassembled WGS sequence"/>
</dbReference>
<dbReference type="EMBL" id="JACIEQ010000001">
    <property type="protein sequence ID" value="MBB4021842.1"/>
    <property type="molecule type" value="Genomic_DNA"/>
</dbReference>
<proteinExistence type="predicted"/>